<evidence type="ECO:0000313" key="5">
    <source>
        <dbReference type="EMBL" id="MCY9697820.1"/>
    </source>
</evidence>
<reference evidence="5 6" key="1">
    <citation type="submission" date="2022-05" db="EMBL/GenBank/DDBJ databases">
        <title>Genome Sequencing of Bee-Associated Microbes.</title>
        <authorList>
            <person name="Dunlap C."/>
        </authorList>
    </citation>
    <scope>NUCLEOTIDE SEQUENCE [LARGE SCALE GENOMIC DNA]</scope>
    <source>
        <strain evidence="5 6">NRRL B-14421</strain>
    </source>
</reference>
<dbReference type="InterPro" id="IPR042187">
    <property type="entry name" value="Flagellin_C_sub2"/>
</dbReference>
<sequence length="247" mass="25074">TTVLSTLADANNNSLGIISGDTVTVSYSINGNFKTATQTVTAVTVISSLAPAAADFSISAGAAAGSLAVTASTAGFAGAVTGLTITVKDATGNVKTAATNALSGFSQTTQAANAQTDGSATFQIGANANQTLRLSISQMDSSALGVANLQVGTQSQASSAVKAVDTALQLVSSQRANLGAIQNRLEHTISNLDTSNENLQASESRIRDVDMAKEMMQFTKSNILTQASQAMLAQANQQPQGVLSLLR</sequence>
<comment type="similarity">
    <text evidence="2">Belongs to the bacterial flagellin family.</text>
</comment>
<evidence type="ECO:0000256" key="3">
    <source>
        <dbReference type="ARBA" id="ARBA00023143"/>
    </source>
</evidence>
<dbReference type="Gene3D" id="6.10.10.10">
    <property type="entry name" value="Flagellar export chaperone, C-terminal domain"/>
    <property type="match status" value="1"/>
</dbReference>
<feature type="non-terminal residue" evidence="5">
    <location>
        <position position="1"/>
    </location>
</feature>
<keyword evidence="5" id="KW-0966">Cell projection</keyword>
<accession>A0ABT4GNL9</accession>
<evidence type="ECO:0000256" key="2">
    <source>
        <dbReference type="ARBA" id="ARBA00005709"/>
    </source>
</evidence>
<evidence type="ECO:0000259" key="4">
    <source>
        <dbReference type="Pfam" id="PF00700"/>
    </source>
</evidence>
<protein>
    <submittedName>
        <fullName evidence="5">Flagellin</fullName>
    </submittedName>
</protein>
<feature type="domain" description="Flagellin C-terminal" evidence="4">
    <location>
        <begin position="161"/>
        <end position="246"/>
    </location>
</feature>
<keyword evidence="3" id="KW-0975">Bacterial flagellum</keyword>
<evidence type="ECO:0000256" key="1">
    <source>
        <dbReference type="ARBA" id="ARBA00004365"/>
    </source>
</evidence>
<organism evidence="5 6">
    <name type="scientific">Paenibacillus alginolyticus</name>
    <dbReference type="NCBI Taxonomy" id="59839"/>
    <lineage>
        <taxon>Bacteria</taxon>
        <taxon>Bacillati</taxon>
        <taxon>Bacillota</taxon>
        <taxon>Bacilli</taxon>
        <taxon>Bacillales</taxon>
        <taxon>Paenibacillaceae</taxon>
        <taxon>Paenibacillus</taxon>
    </lineage>
</organism>
<dbReference type="SUPFAM" id="SSF64518">
    <property type="entry name" value="Phase 1 flagellin"/>
    <property type="match status" value="1"/>
</dbReference>
<dbReference type="Proteomes" id="UP001527099">
    <property type="component" value="Unassembled WGS sequence"/>
</dbReference>
<keyword evidence="6" id="KW-1185">Reference proteome</keyword>
<dbReference type="EMBL" id="JAMDMX010000169">
    <property type="protein sequence ID" value="MCY9697820.1"/>
    <property type="molecule type" value="Genomic_DNA"/>
</dbReference>
<dbReference type="Gene3D" id="1.20.1330.10">
    <property type="entry name" value="f41 fragment of flagellin, N-terminal domain"/>
    <property type="match status" value="1"/>
</dbReference>
<gene>
    <name evidence="5" type="ORF">M5X19_33935</name>
</gene>
<dbReference type="RefSeq" id="WP_268618401.1">
    <property type="nucleotide sequence ID" value="NZ_JAMDMX010000169.1"/>
</dbReference>
<dbReference type="InterPro" id="IPR046358">
    <property type="entry name" value="Flagellin_C"/>
</dbReference>
<name>A0ABT4GNL9_9BACL</name>
<dbReference type="PANTHER" id="PTHR42792">
    <property type="entry name" value="FLAGELLIN"/>
    <property type="match status" value="1"/>
</dbReference>
<keyword evidence="5" id="KW-0969">Cilium</keyword>
<evidence type="ECO:0000313" key="6">
    <source>
        <dbReference type="Proteomes" id="UP001527099"/>
    </source>
</evidence>
<dbReference type="Pfam" id="PF00700">
    <property type="entry name" value="Flagellin_C"/>
    <property type="match status" value="1"/>
</dbReference>
<comment type="subcellular location">
    <subcellularLocation>
        <location evidence="1">Bacterial flagellum</location>
    </subcellularLocation>
</comment>
<proteinExistence type="inferred from homology"/>
<comment type="caution">
    <text evidence="5">The sequence shown here is derived from an EMBL/GenBank/DDBJ whole genome shotgun (WGS) entry which is preliminary data.</text>
</comment>
<keyword evidence="5" id="KW-0282">Flagellum</keyword>
<dbReference type="InterPro" id="IPR001492">
    <property type="entry name" value="Flagellin"/>
</dbReference>
<dbReference type="PANTHER" id="PTHR42792:SF2">
    <property type="entry name" value="FLAGELLIN"/>
    <property type="match status" value="1"/>
</dbReference>